<feature type="transmembrane region" description="Helical" evidence="1">
    <location>
        <begin position="7"/>
        <end position="40"/>
    </location>
</feature>
<reference evidence="2" key="1">
    <citation type="submission" date="2022-07" db="EMBL/GenBank/DDBJ databases">
        <title>FELIX.</title>
        <authorList>
            <person name="Wan K.H."/>
            <person name="Park S."/>
            <person name="Lawrence Q."/>
            <person name="Eichenberger J.P."/>
            <person name="Booth B.W."/>
            <person name="Piaggio A.J."/>
            <person name="Chandler J.C."/>
            <person name="Franklin A.B."/>
            <person name="Celniker S.E."/>
        </authorList>
    </citation>
    <scope>NUCLEOTIDE SEQUENCE</scope>
    <source>
        <strain evidence="2">QA-1986 374</strain>
    </source>
</reference>
<evidence type="ECO:0000313" key="2">
    <source>
        <dbReference type="EMBL" id="UUI01957.1"/>
    </source>
</evidence>
<keyword evidence="1" id="KW-0812">Transmembrane</keyword>
<sequence length="244" mass="27601">MMGKISLYGTVIPIVLVLLVGFIIIGGWKFLLLIAGIAAVGKLLSKFLSEAWVNPILFLLFIAGIQYLIQDIYVTMIVAFSMILVRLVGKFMNNKKIESVFVFLITFAAALILEYSEDIFHKEVEVSESEVYHAEQDFESAYDAVENAVIHIEEEEKTIYLHFSVEGFDAAGEVEELGETFAETISNKVRHTQEIEGSNTGNYGELFQDYDLRIYIKDEESDDLLTGTKVTEATEISWYIYNTD</sequence>
<keyword evidence="3" id="KW-1185">Reference proteome</keyword>
<gene>
    <name evidence="2" type="ORF">NP439_18175</name>
</gene>
<organism evidence="2 3">
    <name type="scientific">Oceanobacillus jeddahense</name>
    <dbReference type="NCBI Taxonomy" id="1462527"/>
    <lineage>
        <taxon>Bacteria</taxon>
        <taxon>Bacillati</taxon>
        <taxon>Bacillota</taxon>
        <taxon>Bacilli</taxon>
        <taxon>Bacillales</taxon>
        <taxon>Bacillaceae</taxon>
        <taxon>Oceanobacillus</taxon>
    </lineage>
</organism>
<feature type="transmembrane region" description="Helical" evidence="1">
    <location>
        <begin position="52"/>
        <end position="85"/>
    </location>
</feature>
<evidence type="ECO:0000313" key="3">
    <source>
        <dbReference type="Proteomes" id="UP001059773"/>
    </source>
</evidence>
<proteinExistence type="predicted"/>
<dbReference type="RefSeq" id="WP_256707249.1">
    <property type="nucleotide sequence ID" value="NZ_CP101914.1"/>
</dbReference>
<keyword evidence="1" id="KW-1133">Transmembrane helix</keyword>
<name>A0ABY5JSU1_9BACI</name>
<keyword evidence="1" id="KW-0472">Membrane</keyword>
<accession>A0ABY5JSU1</accession>
<protein>
    <submittedName>
        <fullName evidence="2">Uncharacterized protein</fullName>
    </submittedName>
</protein>
<evidence type="ECO:0000256" key="1">
    <source>
        <dbReference type="SAM" id="Phobius"/>
    </source>
</evidence>
<dbReference type="Proteomes" id="UP001059773">
    <property type="component" value="Chromosome"/>
</dbReference>
<dbReference type="EMBL" id="CP101914">
    <property type="protein sequence ID" value="UUI01957.1"/>
    <property type="molecule type" value="Genomic_DNA"/>
</dbReference>
<feature type="transmembrane region" description="Helical" evidence="1">
    <location>
        <begin position="97"/>
        <end position="115"/>
    </location>
</feature>